<gene>
    <name evidence="1" type="ORF">CcrSC_gp351</name>
</gene>
<dbReference type="InterPro" id="IPR025226">
    <property type="entry name" value="DUF4170"/>
</dbReference>
<organism evidence="1 2">
    <name type="scientific">Caulobacter phage CcrSC</name>
    <dbReference type="NCBI Taxonomy" id="2283272"/>
    <lineage>
        <taxon>Viruses</taxon>
        <taxon>Duplodnaviria</taxon>
        <taxon>Heunggongvirae</taxon>
        <taxon>Uroviricota</taxon>
        <taxon>Caudoviricetes</taxon>
        <taxon>Jeanschmidtviridae</taxon>
        <taxon>Bertelyvirus</taxon>
        <taxon>Bertelyvirus SC</taxon>
    </lineage>
</organism>
<evidence type="ECO:0000313" key="2">
    <source>
        <dbReference type="Proteomes" id="UP000259683"/>
    </source>
</evidence>
<dbReference type="Gene3D" id="3.30.70.2400">
    <property type="entry name" value="Uncharacterised protein PF13773, DUF4170"/>
    <property type="match status" value="1"/>
</dbReference>
<keyword evidence="2" id="KW-1185">Reference proteome</keyword>
<dbReference type="Pfam" id="PF13773">
    <property type="entry name" value="DUF4170"/>
    <property type="match status" value="1"/>
</dbReference>
<reference evidence="1" key="1">
    <citation type="submission" date="2018-07" db="EMBL/GenBank/DDBJ databases">
        <authorList>
            <person name="Wilson K.M."/>
            <person name="Ely B."/>
        </authorList>
    </citation>
    <scope>NUCLEOTIDE SEQUENCE</scope>
</reference>
<accession>A0A385EDT5</accession>
<proteinExistence type="predicted"/>
<name>A0A385EDT5_9CAUD</name>
<dbReference type="EMBL" id="MH588547">
    <property type="protein sequence ID" value="AXQ69933.1"/>
    <property type="molecule type" value="Genomic_DNA"/>
</dbReference>
<reference evidence="1" key="2">
    <citation type="submission" date="2021-07" db="EMBL/GenBank/DDBJ databases">
        <title>Giant CbK-like Caulobacter bacteriophages have genetically divergent genomes.</title>
        <authorList>
            <person name="Wilson K."/>
            <person name="Ely B."/>
        </authorList>
    </citation>
    <scope>NUCLEOTIDE SEQUENCE</scope>
</reference>
<protein>
    <submittedName>
        <fullName evidence="1">Uncharacterized protein</fullName>
    </submittedName>
</protein>
<sequence>MITPKSFRPGTFEVIGIYKTEKEAIDAWKAKAWQTVDNAHARYRIAEAFLEDLPPVHMDHGFLPGTLREKFLGAMGLQEIKNG</sequence>
<evidence type="ECO:0000313" key="1">
    <source>
        <dbReference type="EMBL" id="AXQ69933.1"/>
    </source>
</evidence>
<dbReference type="Proteomes" id="UP000259683">
    <property type="component" value="Segment"/>
</dbReference>